<dbReference type="EMBL" id="JAIWYP010000001">
    <property type="protein sequence ID" value="KAH3888835.1"/>
    <property type="molecule type" value="Genomic_DNA"/>
</dbReference>
<protein>
    <recommendedName>
        <fullName evidence="4">Tantalus-like domain-containing protein</fullName>
    </recommendedName>
</protein>
<dbReference type="Proteomes" id="UP000828390">
    <property type="component" value="Unassembled WGS sequence"/>
</dbReference>
<feature type="region of interest" description="Disordered" evidence="1">
    <location>
        <begin position="473"/>
        <end position="516"/>
    </location>
</feature>
<feature type="compositionally biased region" description="Polar residues" evidence="1">
    <location>
        <begin position="939"/>
        <end position="977"/>
    </location>
</feature>
<organism evidence="2 3">
    <name type="scientific">Dreissena polymorpha</name>
    <name type="common">Zebra mussel</name>
    <name type="synonym">Mytilus polymorpha</name>
    <dbReference type="NCBI Taxonomy" id="45954"/>
    <lineage>
        <taxon>Eukaryota</taxon>
        <taxon>Metazoa</taxon>
        <taxon>Spiralia</taxon>
        <taxon>Lophotrochozoa</taxon>
        <taxon>Mollusca</taxon>
        <taxon>Bivalvia</taxon>
        <taxon>Autobranchia</taxon>
        <taxon>Heteroconchia</taxon>
        <taxon>Euheterodonta</taxon>
        <taxon>Imparidentia</taxon>
        <taxon>Neoheterodontei</taxon>
        <taxon>Myida</taxon>
        <taxon>Dreissenoidea</taxon>
        <taxon>Dreissenidae</taxon>
        <taxon>Dreissena</taxon>
    </lineage>
</organism>
<evidence type="ECO:0008006" key="4">
    <source>
        <dbReference type="Google" id="ProtNLM"/>
    </source>
</evidence>
<feature type="region of interest" description="Disordered" evidence="1">
    <location>
        <begin position="575"/>
        <end position="599"/>
    </location>
</feature>
<sequence length="1100" mass="124021">MLEEEIDHGATRKRRRRSVRNLRRTSGIILLPNINDEIEAALEKIEVNQDHEAEAPEVYGSLWMECQAPVTKKRRRRSNFVVGLPLDEDHECCTDRNQYMGNEPKTEYSDIQSHENVVVGIYSDQTFNKNQDFESSGYERSKIESNAWNQGEINKSAYNDDYYKSADLQAMKLRNSDKDTNAINLQPNSGIEDDSMLPKIVSAIKDVSTPLSEHNLSLTSKLSPASMSPDYPMSPDKFVADFHESFTSVSESNQDLNSENTNDNSWRVNLIDYEKDINLCNVSVRSDSSSEKENTSVFERNALDVTPQDTGFPDHVGSNRSPGFLELCKTFAGKVVDFVKTSPSYLTGTIKDSTNLLNVATNSTSPCLSKEKQVSKMIVASSIEQSTLQPFKLTVCNVAEDQDTLANTTNQTEGVINQCTTIDRSTSAACFDKSQKKDHTECLSNGKMKRTSQTFFNAFNAISSAFNRERSCSASSLPEKSPAGVESQENNTSEECKEESGVERDRVQDSLNEQVETSCDSHATSLLLKETESSSKTTVTCQKTGFECAEKPTVCNEEIENMEAKTLDHELTANTPNGHVPTNENLLESGSNQGSNQMDNEAHLIKPSSKRKHKRRALSVPPAYSIHENGDCLVYHDVPKLSDLCEMTLKIYPEGPTQVVKSKARVSKTIDNSQRRRSGRHTVIKNLCEDNMSGKTCSYTQTFTDINDFQIAVISESTCKSPEAINENINRNANSICSDDKQLSKCVKDSVKKRRQRSFGVVKALEEISDEEQIKIDSASKRNVCTDNQDEVDGCSERSGLSQQLETGIAKLDISERQILDYQKTMDESMPAYEENTMSVNYFDICNEQKVQKRRGRPPKSSLVSLNVGETALTSITEELSQVAIKEIGSIAQNLVCESIQNGKMLTPEDIISPDYHSVPRKRRRRSSTMSLKMIQDEMANSHTESSVAENQSSEISAKTQTENSMAENQSTKITAKTNRKRKQEEVSPEQLELLYRNKNFVKPEEKKSWQTIFESPHVSGEVYGKKRLQRHIDFTQPTLVKLKRRVQKAMKNGWDPKRKRKTELKDEYVREKLDKFWSEMEENPENSLENKLKNMFATQ</sequence>
<reference evidence="2" key="1">
    <citation type="journal article" date="2019" name="bioRxiv">
        <title>The Genome of the Zebra Mussel, Dreissena polymorpha: A Resource for Invasive Species Research.</title>
        <authorList>
            <person name="McCartney M.A."/>
            <person name="Auch B."/>
            <person name="Kono T."/>
            <person name="Mallez S."/>
            <person name="Zhang Y."/>
            <person name="Obille A."/>
            <person name="Becker A."/>
            <person name="Abrahante J.E."/>
            <person name="Garbe J."/>
            <person name="Badalamenti J.P."/>
            <person name="Herman A."/>
            <person name="Mangelson H."/>
            <person name="Liachko I."/>
            <person name="Sullivan S."/>
            <person name="Sone E.D."/>
            <person name="Koren S."/>
            <person name="Silverstein K.A.T."/>
            <person name="Beckman K.B."/>
            <person name="Gohl D.M."/>
        </authorList>
    </citation>
    <scope>NUCLEOTIDE SEQUENCE</scope>
    <source>
        <strain evidence="2">Duluth1</strain>
        <tissue evidence="2">Whole animal</tissue>
    </source>
</reference>
<comment type="caution">
    <text evidence="2">The sequence shown here is derived from an EMBL/GenBank/DDBJ whole genome shotgun (WGS) entry which is preliminary data.</text>
</comment>
<reference evidence="2" key="2">
    <citation type="submission" date="2020-11" db="EMBL/GenBank/DDBJ databases">
        <authorList>
            <person name="McCartney M.A."/>
            <person name="Auch B."/>
            <person name="Kono T."/>
            <person name="Mallez S."/>
            <person name="Becker A."/>
            <person name="Gohl D.M."/>
            <person name="Silverstein K.A.T."/>
            <person name="Koren S."/>
            <person name="Bechman K.B."/>
            <person name="Herman A."/>
            <person name="Abrahante J.E."/>
            <person name="Garbe J."/>
        </authorList>
    </citation>
    <scope>NUCLEOTIDE SEQUENCE</scope>
    <source>
        <strain evidence="2">Duluth1</strain>
        <tissue evidence="2">Whole animal</tissue>
    </source>
</reference>
<feature type="compositionally biased region" description="Basic and acidic residues" evidence="1">
    <location>
        <begin position="494"/>
        <end position="508"/>
    </location>
</feature>
<accession>A0A9D4N6U1</accession>
<keyword evidence="3" id="KW-1185">Reference proteome</keyword>
<name>A0A9D4N6U1_DREPO</name>
<evidence type="ECO:0000256" key="1">
    <source>
        <dbReference type="SAM" id="MobiDB-lite"/>
    </source>
</evidence>
<feature type="region of interest" description="Disordered" evidence="1">
    <location>
        <begin position="1081"/>
        <end position="1100"/>
    </location>
</feature>
<feature type="region of interest" description="Disordered" evidence="1">
    <location>
        <begin position="939"/>
        <end position="988"/>
    </location>
</feature>
<evidence type="ECO:0000313" key="3">
    <source>
        <dbReference type="Proteomes" id="UP000828390"/>
    </source>
</evidence>
<dbReference type="AlphaFoldDB" id="A0A9D4N6U1"/>
<proteinExistence type="predicted"/>
<dbReference type="OrthoDB" id="6163216at2759"/>
<gene>
    <name evidence="2" type="ORF">DPMN_012876</name>
</gene>
<evidence type="ECO:0000313" key="2">
    <source>
        <dbReference type="EMBL" id="KAH3888835.1"/>
    </source>
</evidence>